<proteinExistence type="predicted"/>
<dbReference type="HOGENOM" id="CLU_062658_8_0_5"/>
<gene>
    <name evidence="3" type="ORF">MOC_1449</name>
</gene>
<sequence length="180" mass="19523">MPETAWTIRKSHYIMKDRWLGLRADDCVTPSGHVLDPYYVLETADIALVLGIDAADHVILVRQYRHAYGSPSLELPGGAIDPGDTDILAAAEREMREETGYTFADAERVVTLNADPARYANRMHLIRARVIAAGPARPDPGEDIAVMRVPRAEALRLAQSGSIVGAVHAAMILIGLSGRG</sequence>
<evidence type="ECO:0000313" key="4">
    <source>
        <dbReference type="Proteomes" id="UP000029492"/>
    </source>
</evidence>
<name>A0A089Q3N8_9HYPH</name>
<dbReference type="EMBL" id="CP003811">
    <property type="protein sequence ID" value="AIQ89204.1"/>
    <property type="molecule type" value="Genomic_DNA"/>
</dbReference>
<dbReference type="PROSITE" id="PS51462">
    <property type="entry name" value="NUDIX"/>
    <property type="match status" value="1"/>
</dbReference>
<keyword evidence="1 3" id="KW-0378">Hydrolase</keyword>
<dbReference type="GO" id="GO:0019693">
    <property type="term" value="P:ribose phosphate metabolic process"/>
    <property type="evidence" value="ECO:0007669"/>
    <property type="project" value="TreeGrafter"/>
</dbReference>
<reference evidence="3 4" key="1">
    <citation type="journal article" date="2014" name="PLoS ONE">
        <title>Genome Information of Methylobacterium oryzae, a Plant-Probiotic Methylotroph in the Phyllosphere.</title>
        <authorList>
            <person name="Kwak M.J."/>
            <person name="Jeong H."/>
            <person name="Madhaiyan M."/>
            <person name="Lee Y."/>
            <person name="Sa T.M."/>
            <person name="Oh T.K."/>
            <person name="Kim J.F."/>
        </authorList>
    </citation>
    <scope>NUCLEOTIDE SEQUENCE [LARGE SCALE GENOMIC DNA]</scope>
    <source>
        <strain evidence="3 4">CBMB20</strain>
    </source>
</reference>
<organism evidence="3 4">
    <name type="scientific">Methylobacterium oryzae CBMB20</name>
    <dbReference type="NCBI Taxonomy" id="693986"/>
    <lineage>
        <taxon>Bacteria</taxon>
        <taxon>Pseudomonadati</taxon>
        <taxon>Pseudomonadota</taxon>
        <taxon>Alphaproteobacteria</taxon>
        <taxon>Hyphomicrobiales</taxon>
        <taxon>Methylobacteriaceae</taxon>
        <taxon>Methylobacterium</taxon>
    </lineage>
</organism>
<accession>A0A089Q3N8</accession>
<feature type="domain" description="Nudix hydrolase" evidence="2">
    <location>
        <begin position="41"/>
        <end position="171"/>
    </location>
</feature>
<protein>
    <submittedName>
        <fullName evidence="3">NUDIX hydrolase</fullName>
    </submittedName>
</protein>
<dbReference type="PANTHER" id="PTHR11839">
    <property type="entry name" value="UDP/ADP-SUGAR PYROPHOSPHATASE"/>
    <property type="match status" value="1"/>
</dbReference>
<dbReference type="KEGG" id="mor:MOC_1449"/>
<dbReference type="GO" id="GO:0006753">
    <property type="term" value="P:nucleoside phosphate metabolic process"/>
    <property type="evidence" value="ECO:0007669"/>
    <property type="project" value="TreeGrafter"/>
</dbReference>
<dbReference type="InterPro" id="IPR000086">
    <property type="entry name" value="NUDIX_hydrolase_dom"/>
</dbReference>
<dbReference type="Gene3D" id="3.90.79.10">
    <property type="entry name" value="Nucleoside Triphosphate Pyrophosphohydrolase"/>
    <property type="match status" value="1"/>
</dbReference>
<dbReference type="SUPFAM" id="SSF55811">
    <property type="entry name" value="Nudix"/>
    <property type="match status" value="1"/>
</dbReference>
<evidence type="ECO:0000259" key="2">
    <source>
        <dbReference type="PROSITE" id="PS51462"/>
    </source>
</evidence>
<dbReference type="InterPro" id="IPR015797">
    <property type="entry name" value="NUDIX_hydrolase-like_dom_sf"/>
</dbReference>
<dbReference type="eggNOG" id="COG0494">
    <property type="taxonomic scope" value="Bacteria"/>
</dbReference>
<dbReference type="AlphaFoldDB" id="A0A089Q3N8"/>
<dbReference type="RefSeq" id="WP_043756296.1">
    <property type="nucleotide sequence ID" value="NZ_CP003811.1"/>
</dbReference>
<dbReference type="Pfam" id="PF00293">
    <property type="entry name" value="NUDIX"/>
    <property type="match status" value="1"/>
</dbReference>
<dbReference type="STRING" id="693986.MOC_1449"/>
<dbReference type="Proteomes" id="UP000029492">
    <property type="component" value="Chromosome"/>
</dbReference>
<dbReference type="GO" id="GO:0016787">
    <property type="term" value="F:hydrolase activity"/>
    <property type="evidence" value="ECO:0007669"/>
    <property type="project" value="UniProtKB-KW"/>
</dbReference>
<dbReference type="CDD" id="cd03424">
    <property type="entry name" value="NUDIX_ADPRase_Nudt5_UGPPase_Nudt14"/>
    <property type="match status" value="1"/>
</dbReference>
<evidence type="ECO:0000313" key="3">
    <source>
        <dbReference type="EMBL" id="AIQ89204.1"/>
    </source>
</evidence>
<keyword evidence="4" id="KW-1185">Reference proteome</keyword>
<evidence type="ECO:0000256" key="1">
    <source>
        <dbReference type="ARBA" id="ARBA00022801"/>
    </source>
</evidence>
<dbReference type="PANTHER" id="PTHR11839:SF1">
    <property type="entry name" value="ADP-SUGAR PYROPHOSPHATASE"/>
    <property type="match status" value="1"/>
</dbReference>